<evidence type="ECO:0000256" key="6">
    <source>
        <dbReference type="PROSITE-ProRule" id="PRU00182"/>
    </source>
</evidence>
<feature type="region of interest" description="Disordered" evidence="8">
    <location>
        <begin position="1"/>
        <end position="22"/>
    </location>
</feature>
<evidence type="ECO:0000259" key="9">
    <source>
        <dbReference type="SMART" id="SM00363"/>
    </source>
</evidence>
<evidence type="ECO:0000256" key="1">
    <source>
        <dbReference type="ARBA" id="ARBA00008348"/>
    </source>
</evidence>
<dbReference type="SMART" id="SM00363">
    <property type="entry name" value="S4"/>
    <property type="match status" value="1"/>
</dbReference>
<dbReference type="PROSITE" id="PS50889">
    <property type="entry name" value="S4"/>
    <property type="match status" value="1"/>
</dbReference>
<dbReference type="CDD" id="cd02870">
    <property type="entry name" value="PseudoU_synth_RsuA_like"/>
    <property type="match status" value="1"/>
</dbReference>
<dbReference type="Gene3D" id="3.30.70.580">
    <property type="entry name" value="Pseudouridine synthase I, catalytic domain, N-terminal subdomain"/>
    <property type="match status" value="1"/>
</dbReference>
<dbReference type="Pfam" id="PF01479">
    <property type="entry name" value="S4"/>
    <property type="match status" value="1"/>
</dbReference>
<dbReference type="Pfam" id="PF00849">
    <property type="entry name" value="PseudoU_synth_2"/>
    <property type="match status" value="1"/>
</dbReference>
<dbReference type="GO" id="GO:0160138">
    <property type="term" value="F:23S rRNA pseudouridine(2604) synthase activity"/>
    <property type="evidence" value="ECO:0007669"/>
    <property type="project" value="UniProtKB-EC"/>
</dbReference>
<comment type="caution">
    <text evidence="10">The sequence shown here is derived from an EMBL/GenBank/DDBJ whole genome shotgun (WGS) entry which is preliminary data.</text>
</comment>
<dbReference type="EMBL" id="VRTS01000013">
    <property type="protein sequence ID" value="TXK59159.1"/>
    <property type="molecule type" value="Genomic_DNA"/>
</dbReference>
<dbReference type="SUPFAM" id="SSF55174">
    <property type="entry name" value="Alpha-L RNA-binding motif"/>
    <property type="match status" value="1"/>
</dbReference>
<dbReference type="PANTHER" id="PTHR47683:SF2">
    <property type="entry name" value="RNA-BINDING S4 DOMAIN-CONTAINING PROTEIN"/>
    <property type="match status" value="1"/>
</dbReference>
<protein>
    <recommendedName>
        <fullName evidence="7">Pseudouridine synthase</fullName>
        <ecNumber evidence="7">5.4.99.-</ecNumber>
    </recommendedName>
</protein>
<keyword evidence="11" id="KW-1185">Reference proteome</keyword>
<evidence type="ECO:0000256" key="5">
    <source>
        <dbReference type="ARBA" id="ARBA00036535"/>
    </source>
</evidence>
<dbReference type="InterPro" id="IPR002942">
    <property type="entry name" value="S4_RNA-bd"/>
</dbReference>
<keyword evidence="6" id="KW-0694">RNA-binding</keyword>
<accession>A0A5C8KJ22</accession>
<organism evidence="10 11">
    <name type="scientific">Alkalisalibacterium limincola</name>
    <dbReference type="NCBI Taxonomy" id="2699169"/>
    <lineage>
        <taxon>Bacteria</taxon>
        <taxon>Pseudomonadati</taxon>
        <taxon>Pseudomonadota</taxon>
        <taxon>Gammaproteobacteria</taxon>
        <taxon>Lysobacterales</taxon>
        <taxon>Lysobacteraceae</taxon>
        <taxon>Alkalisalibacterium</taxon>
    </lineage>
</organism>
<dbReference type="CDD" id="cd00165">
    <property type="entry name" value="S4"/>
    <property type="match status" value="1"/>
</dbReference>
<dbReference type="Proteomes" id="UP000321248">
    <property type="component" value="Unassembled WGS sequence"/>
</dbReference>
<evidence type="ECO:0000256" key="8">
    <source>
        <dbReference type="SAM" id="MobiDB-lite"/>
    </source>
</evidence>
<evidence type="ECO:0000313" key="11">
    <source>
        <dbReference type="Proteomes" id="UP000321248"/>
    </source>
</evidence>
<feature type="compositionally biased region" description="Pro residues" evidence="8">
    <location>
        <begin position="1"/>
        <end position="11"/>
    </location>
</feature>
<dbReference type="GO" id="GO:0003723">
    <property type="term" value="F:RNA binding"/>
    <property type="evidence" value="ECO:0007669"/>
    <property type="project" value="UniProtKB-KW"/>
</dbReference>
<dbReference type="PROSITE" id="PS01149">
    <property type="entry name" value="PSI_RSU"/>
    <property type="match status" value="1"/>
</dbReference>
<proteinExistence type="inferred from homology"/>
<dbReference type="InterPro" id="IPR036986">
    <property type="entry name" value="S4_RNA-bd_sf"/>
</dbReference>
<keyword evidence="3 7" id="KW-0413">Isomerase</keyword>
<dbReference type="OrthoDB" id="9807213at2"/>
<gene>
    <name evidence="10" type="ORF">FU658_13635</name>
</gene>
<dbReference type="InterPro" id="IPR018496">
    <property type="entry name" value="PsdUridine_synth_RsuA/RluB_CS"/>
</dbReference>
<dbReference type="SUPFAM" id="SSF55120">
    <property type="entry name" value="Pseudouridine synthase"/>
    <property type="match status" value="1"/>
</dbReference>
<evidence type="ECO:0000256" key="4">
    <source>
        <dbReference type="ARBA" id="ARBA00036390"/>
    </source>
</evidence>
<dbReference type="InterPro" id="IPR050343">
    <property type="entry name" value="RsuA_PseudoU_synthase"/>
</dbReference>
<comment type="catalytic activity">
    <reaction evidence="5">
        <text>uridine(2604) in 23S rRNA = pseudouridine(2604) in 23S rRNA</text>
        <dbReference type="Rhea" id="RHEA:38875"/>
        <dbReference type="Rhea" id="RHEA-COMP:10093"/>
        <dbReference type="Rhea" id="RHEA-COMP:10094"/>
        <dbReference type="ChEBI" id="CHEBI:65314"/>
        <dbReference type="ChEBI" id="CHEBI:65315"/>
        <dbReference type="EC" id="5.4.99.21"/>
    </reaction>
</comment>
<comment type="catalytic activity">
    <reaction evidence="4">
        <text>uridine(35) in tRNA(Tyr) = pseudouridine(35) in tRNA(Tyr)</text>
        <dbReference type="Rhea" id="RHEA:60556"/>
        <dbReference type="Rhea" id="RHEA-COMP:15607"/>
        <dbReference type="Rhea" id="RHEA-COMP:15608"/>
        <dbReference type="ChEBI" id="CHEBI:65314"/>
        <dbReference type="ChEBI" id="CHEBI:65315"/>
    </reaction>
</comment>
<evidence type="ECO:0000313" key="10">
    <source>
        <dbReference type="EMBL" id="TXK59159.1"/>
    </source>
</evidence>
<dbReference type="InterPro" id="IPR042092">
    <property type="entry name" value="PsdUridine_s_RsuA/RluB/E/F_cat"/>
</dbReference>
<name>A0A5C8KJ22_9GAMM</name>
<dbReference type="AlphaFoldDB" id="A0A5C8KJ22"/>
<dbReference type="Gene3D" id="3.10.290.10">
    <property type="entry name" value="RNA-binding S4 domain"/>
    <property type="match status" value="1"/>
</dbReference>
<dbReference type="InterPro" id="IPR020103">
    <property type="entry name" value="PsdUridine_synth_cat_dom_sf"/>
</dbReference>
<dbReference type="InterPro" id="IPR020094">
    <property type="entry name" value="TruA/RsuA/RluB/E/F_N"/>
</dbReference>
<evidence type="ECO:0000256" key="2">
    <source>
        <dbReference type="ARBA" id="ARBA00022552"/>
    </source>
</evidence>
<dbReference type="RefSeq" id="WP_147892582.1">
    <property type="nucleotide sequence ID" value="NZ_VRTS01000013.1"/>
</dbReference>
<dbReference type="NCBIfam" id="TIGR00093">
    <property type="entry name" value="pseudouridine synthase"/>
    <property type="match status" value="1"/>
</dbReference>
<reference evidence="10 11" key="1">
    <citation type="submission" date="2019-08" db="EMBL/GenBank/DDBJ databases">
        <authorList>
            <person name="Karlyshev A.V."/>
        </authorList>
    </citation>
    <scope>NUCLEOTIDE SEQUENCE [LARGE SCALE GENOMIC DNA]</scope>
    <source>
        <strain evidence="10 11">Alg18-2.2</strain>
    </source>
</reference>
<evidence type="ECO:0000256" key="7">
    <source>
        <dbReference type="RuleBase" id="RU003887"/>
    </source>
</evidence>
<sequence>MPPRSATPPPTKSARKGVSRVISRSGACSRSEAARWVLEGRVAVDGRVVDDPDHPVRVGHDSVSVDGRPIGVAPRVCIMLNKPRGLVTSASDEQGRDTVYSCIADAQLGWLAPVGRLDRASEGLLLMSNDPQWAAGITDPVGGLEKTYHVQVDALPDETMLAALARGACERGEPLQARSVALLRHGRSSAWLEVVLDEGRNRHIRRLMKAHGLEVRRLVRVAIGGLRLGTLSKGAWRHLSASEIDALVPGGGPGDDGRGTREVGS</sequence>
<comment type="similarity">
    <text evidence="1 7">Belongs to the pseudouridine synthase RsuA family.</text>
</comment>
<dbReference type="EC" id="5.4.99.-" evidence="7"/>
<feature type="domain" description="RNA-binding S4" evidence="9">
    <location>
        <begin position="16"/>
        <end position="74"/>
    </location>
</feature>
<dbReference type="Gene3D" id="3.30.70.1560">
    <property type="entry name" value="Alpha-L RNA-binding motif"/>
    <property type="match status" value="1"/>
</dbReference>
<dbReference type="InterPro" id="IPR000748">
    <property type="entry name" value="PsdUridine_synth_RsuA/RluB/E/F"/>
</dbReference>
<keyword evidence="2" id="KW-0698">rRNA processing</keyword>
<dbReference type="PANTHER" id="PTHR47683">
    <property type="entry name" value="PSEUDOURIDINE SYNTHASE FAMILY PROTEIN-RELATED"/>
    <property type="match status" value="1"/>
</dbReference>
<dbReference type="GO" id="GO:0000455">
    <property type="term" value="P:enzyme-directed rRNA pseudouridine synthesis"/>
    <property type="evidence" value="ECO:0007669"/>
    <property type="project" value="UniProtKB-ARBA"/>
</dbReference>
<evidence type="ECO:0000256" key="3">
    <source>
        <dbReference type="ARBA" id="ARBA00023235"/>
    </source>
</evidence>
<dbReference type="InterPro" id="IPR006145">
    <property type="entry name" value="PsdUridine_synth_RsuA/RluA"/>
</dbReference>